<keyword evidence="3" id="KW-1185">Reference proteome</keyword>
<dbReference type="AlphaFoldDB" id="A0A3M7QF94"/>
<dbReference type="STRING" id="10195.A0A3M7QF94"/>
<reference evidence="2 3" key="1">
    <citation type="journal article" date="2018" name="Sci. Rep.">
        <title>Genomic signatures of local adaptation to the degree of environmental predictability in rotifers.</title>
        <authorList>
            <person name="Franch-Gras L."/>
            <person name="Hahn C."/>
            <person name="Garcia-Roger E.M."/>
            <person name="Carmona M.J."/>
            <person name="Serra M."/>
            <person name="Gomez A."/>
        </authorList>
    </citation>
    <scope>NUCLEOTIDE SEQUENCE [LARGE SCALE GENOMIC DNA]</scope>
    <source>
        <strain evidence="2">HYR1</strain>
    </source>
</reference>
<organism evidence="2 3">
    <name type="scientific">Brachionus plicatilis</name>
    <name type="common">Marine rotifer</name>
    <name type="synonym">Brachionus muelleri</name>
    <dbReference type="NCBI Taxonomy" id="10195"/>
    <lineage>
        <taxon>Eukaryota</taxon>
        <taxon>Metazoa</taxon>
        <taxon>Spiralia</taxon>
        <taxon>Gnathifera</taxon>
        <taxon>Rotifera</taxon>
        <taxon>Eurotatoria</taxon>
        <taxon>Monogononta</taxon>
        <taxon>Pseudotrocha</taxon>
        <taxon>Ploima</taxon>
        <taxon>Brachionidae</taxon>
        <taxon>Brachionus</taxon>
    </lineage>
</organism>
<dbReference type="EMBL" id="REGN01006361">
    <property type="protein sequence ID" value="RNA09854.1"/>
    <property type="molecule type" value="Genomic_DNA"/>
</dbReference>
<dbReference type="PANTHER" id="PTHR13452:SF10">
    <property type="entry name" value="THUMP DOMAIN-CONTAINING PROTEIN 1"/>
    <property type="match status" value="1"/>
</dbReference>
<dbReference type="GO" id="GO:0003723">
    <property type="term" value="F:RNA binding"/>
    <property type="evidence" value="ECO:0007669"/>
    <property type="project" value="InterPro"/>
</dbReference>
<dbReference type="Pfam" id="PF02926">
    <property type="entry name" value="THUMP"/>
    <property type="match status" value="1"/>
</dbReference>
<sequence>MGNKRKYYANSQKSNKKSKYMFDEKVQLGPNMKGFLITYNCKFTFLINEARKLIQQFSGEMEVQSADKSDDIEKQLQQELNSLHTLDKKMSILDPGAKYTIFINQPDLDPNQVVGSIFGHVEKTKKSIGRYVQRFLPVLNTCRSYLEDLETCLISTLDELDPIKSCSETEAESKPFKYCCVFKTSNNNVLSRDLVFTKIGAYLQSKNKQNKVDFDNPDYVIIINVICNLCYISFVDKYFENKKYNLIEMGAKFNKTEKVTLAKIETQDTKKENA</sequence>
<dbReference type="PANTHER" id="PTHR13452">
    <property type="entry name" value="THUMP DOMAIN CONTAINING PROTEIN 1-RELATED"/>
    <property type="match status" value="1"/>
</dbReference>
<evidence type="ECO:0000259" key="1">
    <source>
        <dbReference type="Pfam" id="PF02926"/>
    </source>
</evidence>
<evidence type="ECO:0000313" key="3">
    <source>
        <dbReference type="Proteomes" id="UP000276133"/>
    </source>
</evidence>
<name>A0A3M7QF94_BRAPC</name>
<comment type="caution">
    <text evidence="2">The sequence shown here is derived from an EMBL/GenBank/DDBJ whole genome shotgun (WGS) entry which is preliminary data.</text>
</comment>
<accession>A0A3M7QF94</accession>
<dbReference type="OrthoDB" id="367221at2759"/>
<protein>
    <submittedName>
        <fullName evidence="2">THUMP domain-containing 1</fullName>
    </submittedName>
</protein>
<dbReference type="SUPFAM" id="SSF143437">
    <property type="entry name" value="THUMP domain-like"/>
    <property type="match status" value="1"/>
</dbReference>
<proteinExistence type="predicted"/>
<dbReference type="InterPro" id="IPR040183">
    <property type="entry name" value="THUMPD1-like"/>
</dbReference>
<dbReference type="InterPro" id="IPR004114">
    <property type="entry name" value="THUMP_dom"/>
</dbReference>
<dbReference type="CDD" id="cd11717">
    <property type="entry name" value="THUMP_THUMPD1_like"/>
    <property type="match status" value="1"/>
</dbReference>
<dbReference type="GO" id="GO:0006400">
    <property type="term" value="P:tRNA modification"/>
    <property type="evidence" value="ECO:0007669"/>
    <property type="project" value="InterPro"/>
</dbReference>
<dbReference type="Gene3D" id="3.30.2300.10">
    <property type="entry name" value="THUMP superfamily"/>
    <property type="match status" value="1"/>
</dbReference>
<feature type="domain" description="THUMP" evidence="1">
    <location>
        <begin position="173"/>
        <end position="234"/>
    </location>
</feature>
<gene>
    <name evidence="2" type="ORF">BpHYR1_001996</name>
</gene>
<evidence type="ECO:0000313" key="2">
    <source>
        <dbReference type="EMBL" id="RNA09854.1"/>
    </source>
</evidence>
<dbReference type="Proteomes" id="UP000276133">
    <property type="component" value="Unassembled WGS sequence"/>
</dbReference>